<proteinExistence type="inferred from homology"/>
<dbReference type="Pfam" id="PF05423">
    <property type="entry name" value="Mycobact_memb"/>
    <property type="match status" value="1"/>
</dbReference>
<dbReference type="GO" id="GO:0005886">
    <property type="term" value="C:plasma membrane"/>
    <property type="evidence" value="ECO:0007669"/>
    <property type="project" value="UniProtKB-SubCell"/>
</dbReference>
<keyword evidence="3" id="KW-1003">Cell membrane</keyword>
<name>A0A6G9XU02_NOCBR</name>
<comment type="subcellular location">
    <subcellularLocation>
        <location evidence="1">Cell membrane</location>
    </subcellularLocation>
</comment>
<evidence type="ECO:0000256" key="1">
    <source>
        <dbReference type="ARBA" id="ARBA00004236"/>
    </source>
</evidence>
<dbReference type="Proteomes" id="UP000501705">
    <property type="component" value="Chromosome"/>
</dbReference>
<dbReference type="InterPro" id="IPR008693">
    <property type="entry name" value="MmpS"/>
</dbReference>
<accession>A0A6G9XU02</accession>
<keyword evidence="4 7" id="KW-0812">Transmembrane</keyword>
<dbReference type="RefSeq" id="WP_167463498.1">
    <property type="nucleotide sequence ID" value="NZ_CP046171.1"/>
</dbReference>
<protein>
    <recommendedName>
        <fullName evidence="10">Mycobacterium membrane protein</fullName>
    </recommendedName>
</protein>
<gene>
    <name evidence="8" type="ORF">F5X71_20440</name>
</gene>
<organism evidence="8 9">
    <name type="scientific">Nocardia brasiliensis</name>
    <dbReference type="NCBI Taxonomy" id="37326"/>
    <lineage>
        <taxon>Bacteria</taxon>
        <taxon>Bacillati</taxon>
        <taxon>Actinomycetota</taxon>
        <taxon>Actinomycetes</taxon>
        <taxon>Mycobacteriales</taxon>
        <taxon>Nocardiaceae</taxon>
        <taxon>Nocardia</taxon>
    </lineage>
</organism>
<dbReference type="EMBL" id="CP046171">
    <property type="protein sequence ID" value="QIS04378.1"/>
    <property type="molecule type" value="Genomic_DNA"/>
</dbReference>
<reference evidence="8 9" key="1">
    <citation type="journal article" date="2019" name="ACS Chem. Biol.">
        <title>Identification and Mobilization of a Cryptic Antibiotic Biosynthesis Gene Locus from a Human-Pathogenic Nocardia Isolate.</title>
        <authorList>
            <person name="Herisse M."/>
            <person name="Ishida K."/>
            <person name="Porter J.L."/>
            <person name="Howden B."/>
            <person name="Hertweck C."/>
            <person name="Stinear T.P."/>
            <person name="Pidot S.J."/>
        </authorList>
    </citation>
    <scope>NUCLEOTIDE SEQUENCE [LARGE SCALE GENOMIC DNA]</scope>
    <source>
        <strain evidence="8 9">AUSMDU00024985</strain>
    </source>
</reference>
<feature type="transmembrane region" description="Helical" evidence="7">
    <location>
        <begin position="6"/>
        <end position="24"/>
    </location>
</feature>
<dbReference type="Gene3D" id="2.60.40.2880">
    <property type="entry name" value="MmpS1-5, C-terminal soluble domain"/>
    <property type="match status" value="1"/>
</dbReference>
<evidence type="ECO:0000256" key="4">
    <source>
        <dbReference type="ARBA" id="ARBA00022692"/>
    </source>
</evidence>
<evidence type="ECO:0000256" key="2">
    <source>
        <dbReference type="ARBA" id="ARBA00007531"/>
    </source>
</evidence>
<comment type="similarity">
    <text evidence="2">Belongs to the MmpS family.</text>
</comment>
<sequence>MKGAWVYGVVFLVLGLTAIFIARLRLSEIEDLAIGHSSPQPVLGQLREKVIDYEIDGPPGAPVRLSYLDERGKVKDVSAELPWRTSLRTREIALPTGVVAQADSDQLSCRILINGQARDTQAANGPFAAVNCTVPVS</sequence>
<evidence type="ECO:0008006" key="10">
    <source>
        <dbReference type="Google" id="ProtNLM"/>
    </source>
</evidence>
<dbReference type="InterPro" id="IPR038468">
    <property type="entry name" value="MmpS_C"/>
</dbReference>
<keyword evidence="5 7" id="KW-1133">Transmembrane helix</keyword>
<evidence type="ECO:0000313" key="8">
    <source>
        <dbReference type="EMBL" id="QIS04378.1"/>
    </source>
</evidence>
<evidence type="ECO:0000256" key="3">
    <source>
        <dbReference type="ARBA" id="ARBA00022475"/>
    </source>
</evidence>
<evidence type="ECO:0000256" key="7">
    <source>
        <dbReference type="SAM" id="Phobius"/>
    </source>
</evidence>
<evidence type="ECO:0000256" key="5">
    <source>
        <dbReference type="ARBA" id="ARBA00022989"/>
    </source>
</evidence>
<evidence type="ECO:0000256" key="6">
    <source>
        <dbReference type="ARBA" id="ARBA00023136"/>
    </source>
</evidence>
<dbReference type="AlphaFoldDB" id="A0A6G9XU02"/>
<keyword evidence="6 7" id="KW-0472">Membrane</keyword>
<evidence type="ECO:0000313" key="9">
    <source>
        <dbReference type="Proteomes" id="UP000501705"/>
    </source>
</evidence>